<dbReference type="EMBL" id="BAABME010020432">
    <property type="protein sequence ID" value="GAA0160389.1"/>
    <property type="molecule type" value="Genomic_DNA"/>
</dbReference>
<evidence type="ECO:0000256" key="1">
    <source>
        <dbReference type="ARBA" id="ARBA00004049"/>
    </source>
</evidence>
<evidence type="ECO:0000256" key="7">
    <source>
        <dbReference type="SAM" id="Coils"/>
    </source>
</evidence>
<gene>
    <name evidence="11" type="ORF">LIER_39032</name>
</gene>
<keyword evidence="8" id="KW-0472">Membrane</keyword>
<evidence type="ECO:0000259" key="10">
    <source>
        <dbReference type="PROSITE" id="PS51519"/>
    </source>
</evidence>
<dbReference type="Proteomes" id="UP001454036">
    <property type="component" value="Unassembled WGS sequence"/>
</dbReference>
<keyword evidence="8" id="KW-1133">Transmembrane helix</keyword>
<dbReference type="PANTHER" id="PTHR46373:SF12">
    <property type="entry name" value="PROTEIN RKD5"/>
    <property type="match status" value="1"/>
</dbReference>
<reference evidence="11 12" key="1">
    <citation type="submission" date="2024-01" db="EMBL/GenBank/DDBJ databases">
        <title>The complete chloroplast genome sequence of Lithospermum erythrorhizon: insights into the phylogenetic relationship among Boraginaceae species and the maternal lineages of purple gromwells.</title>
        <authorList>
            <person name="Okada T."/>
            <person name="Watanabe K."/>
        </authorList>
    </citation>
    <scope>NUCLEOTIDE SEQUENCE [LARGE SCALE GENOMIC DNA]</scope>
</reference>
<keyword evidence="9" id="KW-0732">Signal</keyword>
<feature type="domain" description="RWP-RK" evidence="10">
    <location>
        <begin position="72"/>
        <end position="158"/>
    </location>
</feature>
<keyword evidence="3 7" id="KW-0175">Coiled coil</keyword>
<evidence type="ECO:0000256" key="8">
    <source>
        <dbReference type="SAM" id="Phobius"/>
    </source>
</evidence>
<evidence type="ECO:0000256" key="2">
    <source>
        <dbReference type="ARBA" id="ARBA00023015"/>
    </source>
</evidence>
<keyword evidence="2" id="KW-0805">Transcription regulation</keyword>
<keyword evidence="6" id="KW-0539">Nucleus</keyword>
<keyword evidence="12" id="KW-1185">Reference proteome</keyword>
<keyword evidence="8" id="KW-0812">Transmembrane</keyword>
<comment type="function">
    <text evidence="1">Putative transcription factor.</text>
</comment>
<comment type="caution">
    <text evidence="11">The sequence shown here is derived from an EMBL/GenBank/DDBJ whole genome shotgun (WGS) entry which is preliminary data.</text>
</comment>
<evidence type="ECO:0000313" key="12">
    <source>
        <dbReference type="Proteomes" id="UP001454036"/>
    </source>
</evidence>
<organism evidence="11 12">
    <name type="scientific">Lithospermum erythrorhizon</name>
    <name type="common">Purple gromwell</name>
    <name type="synonym">Lithospermum officinale var. erythrorhizon</name>
    <dbReference type="NCBI Taxonomy" id="34254"/>
    <lineage>
        <taxon>Eukaryota</taxon>
        <taxon>Viridiplantae</taxon>
        <taxon>Streptophyta</taxon>
        <taxon>Embryophyta</taxon>
        <taxon>Tracheophyta</taxon>
        <taxon>Spermatophyta</taxon>
        <taxon>Magnoliopsida</taxon>
        <taxon>eudicotyledons</taxon>
        <taxon>Gunneridae</taxon>
        <taxon>Pentapetalae</taxon>
        <taxon>asterids</taxon>
        <taxon>lamiids</taxon>
        <taxon>Boraginales</taxon>
        <taxon>Boraginaceae</taxon>
        <taxon>Boraginoideae</taxon>
        <taxon>Lithospermeae</taxon>
        <taxon>Lithospermum</taxon>
    </lineage>
</organism>
<evidence type="ECO:0000256" key="9">
    <source>
        <dbReference type="SAM" id="SignalP"/>
    </source>
</evidence>
<protein>
    <recommendedName>
        <fullName evidence="10">RWP-RK domain-containing protein</fullName>
    </recommendedName>
</protein>
<dbReference type="Pfam" id="PF02042">
    <property type="entry name" value="RWP-RK"/>
    <property type="match status" value="1"/>
</dbReference>
<dbReference type="GO" id="GO:0003700">
    <property type="term" value="F:DNA-binding transcription factor activity"/>
    <property type="evidence" value="ECO:0007669"/>
    <property type="project" value="InterPro"/>
</dbReference>
<evidence type="ECO:0000256" key="4">
    <source>
        <dbReference type="ARBA" id="ARBA00023125"/>
    </source>
</evidence>
<keyword evidence="5" id="KW-0804">Transcription</keyword>
<feature type="coiled-coil region" evidence="7">
    <location>
        <begin position="135"/>
        <end position="178"/>
    </location>
</feature>
<dbReference type="InterPro" id="IPR044607">
    <property type="entry name" value="RKD-like"/>
</dbReference>
<dbReference type="GO" id="GO:0003677">
    <property type="term" value="F:DNA binding"/>
    <property type="evidence" value="ECO:0007669"/>
    <property type="project" value="UniProtKB-KW"/>
</dbReference>
<dbReference type="PROSITE" id="PS51519">
    <property type="entry name" value="RWP_RK"/>
    <property type="match status" value="1"/>
</dbReference>
<feature type="chain" id="PRO_5043326905" description="RWP-RK domain-containing protein" evidence="9">
    <location>
        <begin position="20"/>
        <end position="235"/>
    </location>
</feature>
<proteinExistence type="predicted"/>
<feature type="signal peptide" evidence="9">
    <location>
        <begin position="1"/>
        <end position="19"/>
    </location>
</feature>
<feature type="transmembrane region" description="Helical" evidence="8">
    <location>
        <begin position="214"/>
        <end position="231"/>
    </location>
</feature>
<sequence>MPHRTRPMAALLLFTGVNAVLVSTIGPVYDFVCFLPYWERRKILRFGNLVAMLPYLFFANRGALLPCLNLDESYYILMKSRRPASNHLDTLALEDIAKYFDIPIIQASRKLRVGLTLLKKKCREFGIPRWPHRKIKSLDLLIRSLQIQRKEMENKDEAMAMAERRKMIESERQNIERKPFVDINMETKKVRQIIFKRRLAWSVFPFRFSTAIDLYHVCYLFCPVLMIILMAERKC</sequence>
<evidence type="ECO:0000256" key="3">
    <source>
        <dbReference type="ARBA" id="ARBA00023054"/>
    </source>
</evidence>
<dbReference type="InterPro" id="IPR003035">
    <property type="entry name" value="RWP-RK_dom"/>
</dbReference>
<keyword evidence="4" id="KW-0238">DNA-binding</keyword>
<dbReference type="AlphaFoldDB" id="A0AAV3Q9B1"/>
<evidence type="ECO:0000256" key="6">
    <source>
        <dbReference type="ARBA" id="ARBA00023242"/>
    </source>
</evidence>
<evidence type="ECO:0000256" key="5">
    <source>
        <dbReference type="ARBA" id="ARBA00023163"/>
    </source>
</evidence>
<accession>A0AAV3Q9B1</accession>
<evidence type="ECO:0000313" key="11">
    <source>
        <dbReference type="EMBL" id="GAA0160389.1"/>
    </source>
</evidence>
<name>A0AAV3Q9B1_LITER</name>
<dbReference type="PANTHER" id="PTHR46373">
    <property type="entry name" value="PROTEIN RKD4"/>
    <property type="match status" value="1"/>
</dbReference>